<dbReference type="Gene3D" id="2.170.130.10">
    <property type="entry name" value="TonB-dependent receptor, plug domain"/>
    <property type="match status" value="1"/>
</dbReference>
<evidence type="ECO:0000313" key="2">
    <source>
        <dbReference type="EMBL" id="KAA6318396.1"/>
    </source>
</evidence>
<dbReference type="PROSITE" id="PS52016">
    <property type="entry name" value="TONB_DEPENDENT_REC_3"/>
    <property type="match status" value="1"/>
</dbReference>
<dbReference type="FunFam" id="2.60.40.1120:FF:000003">
    <property type="entry name" value="Outer membrane protein Omp121"/>
    <property type="match status" value="1"/>
</dbReference>
<dbReference type="SUPFAM" id="SSF56935">
    <property type="entry name" value="Porins"/>
    <property type="match status" value="1"/>
</dbReference>
<keyword evidence="2" id="KW-0675">Receptor</keyword>
<dbReference type="InterPro" id="IPR023997">
    <property type="entry name" value="TonB-dep_OMP_SusC/RagA_CS"/>
</dbReference>
<dbReference type="Pfam" id="PF13715">
    <property type="entry name" value="CarbopepD_reg_2"/>
    <property type="match status" value="1"/>
</dbReference>
<dbReference type="NCBIfam" id="TIGR04056">
    <property type="entry name" value="OMP_RagA_SusC"/>
    <property type="match status" value="1"/>
</dbReference>
<dbReference type="InterPro" id="IPR012910">
    <property type="entry name" value="Plug_dom"/>
</dbReference>
<accession>A0A5J4Q8N1</accession>
<organism evidence="2">
    <name type="scientific">termite gut metagenome</name>
    <dbReference type="NCBI Taxonomy" id="433724"/>
    <lineage>
        <taxon>unclassified sequences</taxon>
        <taxon>metagenomes</taxon>
        <taxon>organismal metagenomes</taxon>
    </lineage>
</organism>
<dbReference type="InterPro" id="IPR039426">
    <property type="entry name" value="TonB-dep_rcpt-like"/>
</dbReference>
<dbReference type="Gene3D" id="2.60.40.1120">
    <property type="entry name" value="Carboxypeptidase-like, regulatory domain"/>
    <property type="match status" value="1"/>
</dbReference>
<dbReference type="InterPro" id="IPR037066">
    <property type="entry name" value="Plug_dom_sf"/>
</dbReference>
<feature type="domain" description="TonB-dependent receptor plug" evidence="1">
    <location>
        <begin position="137"/>
        <end position="245"/>
    </location>
</feature>
<dbReference type="InterPro" id="IPR008969">
    <property type="entry name" value="CarboxyPept-like_regulatory"/>
</dbReference>
<dbReference type="InterPro" id="IPR023996">
    <property type="entry name" value="TonB-dep_OMP_SusC/RagA"/>
</dbReference>
<evidence type="ECO:0000259" key="1">
    <source>
        <dbReference type="Pfam" id="PF07715"/>
    </source>
</evidence>
<protein>
    <submittedName>
        <fullName evidence="2">TonB-dependent receptor SusC</fullName>
    </submittedName>
</protein>
<dbReference type="Pfam" id="PF07715">
    <property type="entry name" value="Plug"/>
    <property type="match status" value="1"/>
</dbReference>
<dbReference type="SUPFAM" id="SSF49464">
    <property type="entry name" value="Carboxypeptidase regulatory domain-like"/>
    <property type="match status" value="1"/>
</dbReference>
<gene>
    <name evidence="2" type="ORF">EZS27_031587</name>
</gene>
<reference evidence="2" key="1">
    <citation type="submission" date="2019-03" db="EMBL/GenBank/DDBJ databases">
        <title>Single cell metagenomics reveals metabolic interactions within the superorganism composed of flagellate Streblomastix strix and complex community of Bacteroidetes bacteria on its surface.</title>
        <authorList>
            <person name="Treitli S.C."/>
            <person name="Kolisko M."/>
            <person name="Husnik F."/>
            <person name="Keeling P."/>
            <person name="Hampl V."/>
        </authorList>
    </citation>
    <scope>NUCLEOTIDE SEQUENCE</scope>
    <source>
        <strain evidence="2">STM</strain>
    </source>
</reference>
<name>A0A5J4Q8N1_9ZZZZ</name>
<proteinExistence type="predicted"/>
<dbReference type="EMBL" id="SNRY01004201">
    <property type="protein sequence ID" value="KAA6318396.1"/>
    <property type="molecule type" value="Genomic_DNA"/>
</dbReference>
<comment type="caution">
    <text evidence="2">The sequence shown here is derived from an EMBL/GenBank/DDBJ whole genome shotgun (WGS) entry which is preliminary data.</text>
</comment>
<dbReference type="AlphaFoldDB" id="A0A5J4Q8N1"/>
<dbReference type="NCBIfam" id="TIGR04057">
    <property type="entry name" value="SusC_RagA_signa"/>
    <property type="match status" value="1"/>
</dbReference>
<sequence length="495" mass="54678">MNDIHKKRGYRLFLVAFVSVVMLGTGKVMAGQIGREDLYEAEQQQTQVATGTVVDTKGELIIGASVLEKGTTNGTITDINGKFTLNNVRANATLIISYIGYQSKEITTGRNIKVVMQEDSEILDEVVVVGYGTQKKVNLTGAVSTVDIGKVLDARPQSDITKGLQGVVPGLTILNTNGAINSSPEIRIRGVGTLSNDAKSNPLIIVDGVPMDDISYLNTQDIQNISVLKDAASSSIYGARAAFGVILITTKSAKKVDKVSVNYTNNFAWDTPTVLPDFPNVPAQLRGLIAANKRAGVESEIFGMYLEQMLPKAEVWQQKHGGKTGYREMVLGDDFEMAANGKGMYYADWDVVDIMFRDWKPAQNQNLSVQGSNGKTSYFTSVGYNRQEGVLNFNPDKMDKYTANMNVTTEVTDWLQVGGRFNYSNKDYTAPYLYRTPYQYLWRWGSFFPYGTYQGTNFRTEPGYLQQANDQIQADSYTRIGTFLQAKIISGLTFN</sequence>
<feature type="non-terminal residue" evidence="2">
    <location>
        <position position="495"/>
    </location>
</feature>